<proteinExistence type="predicted"/>
<evidence type="ECO:0000313" key="3">
    <source>
        <dbReference type="Proteomes" id="UP000252558"/>
    </source>
</evidence>
<gene>
    <name evidence="2" type="ORF">DU002_06835</name>
</gene>
<reference evidence="2 3" key="1">
    <citation type="submission" date="2018-07" db="EMBL/GenBank/DDBJ databases">
        <title>Corallincola holothuriorum sp. nov., a new facultative anaerobe isolated from sea cucumber Apostichopus japonicus.</title>
        <authorList>
            <person name="Xia H."/>
        </authorList>
    </citation>
    <scope>NUCLEOTIDE SEQUENCE [LARGE SCALE GENOMIC DNA]</scope>
    <source>
        <strain evidence="2 3">C4</strain>
    </source>
</reference>
<sequence>MGQELQTQQNYGRGNDHIDGNRSVVARSFQHRSGGQRAHLTTLDLKLVDEHGSFESVLSLIDAVCKHKL</sequence>
<comment type="caution">
    <text evidence="2">The sequence shown here is derived from an EMBL/GenBank/DDBJ whole genome shotgun (WGS) entry which is preliminary data.</text>
</comment>
<dbReference type="Proteomes" id="UP000252558">
    <property type="component" value="Unassembled WGS sequence"/>
</dbReference>
<dbReference type="AlphaFoldDB" id="A0A368NLP2"/>
<evidence type="ECO:0000256" key="1">
    <source>
        <dbReference type="SAM" id="MobiDB-lite"/>
    </source>
</evidence>
<feature type="compositionally biased region" description="Polar residues" evidence="1">
    <location>
        <begin position="1"/>
        <end position="12"/>
    </location>
</feature>
<keyword evidence="3" id="KW-1185">Reference proteome</keyword>
<name>A0A368NLP2_9GAMM</name>
<accession>A0A368NLP2</accession>
<feature type="region of interest" description="Disordered" evidence="1">
    <location>
        <begin position="1"/>
        <end position="23"/>
    </location>
</feature>
<organism evidence="2 3">
    <name type="scientific">Corallincola holothuriorum</name>
    <dbReference type="NCBI Taxonomy" id="2282215"/>
    <lineage>
        <taxon>Bacteria</taxon>
        <taxon>Pseudomonadati</taxon>
        <taxon>Pseudomonadota</taxon>
        <taxon>Gammaproteobacteria</taxon>
        <taxon>Alteromonadales</taxon>
        <taxon>Psychromonadaceae</taxon>
        <taxon>Corallincola</taxon>
    </lineage>
</organism>
<evidence type="ECO:0000313" key="2">
    <source>
        <dbReference type="EMBL" id="RCU51030.1"/>
    </source>
</evidence>
<dbReference type="RefSeq" id="WP_114337626.1">
    <property type="nucleotide sequence ID" value="NZ_QPID01000003.1"/>
</dbReference>
<dbReference type="EMBL" id="QPID01000003">
    <property type="protein sequence ID" value="RCU51030.1"/>
    <property type="molecule type" value="Genomic_DNA"/>
</dbReference>
<protein>
    <submittedName>
        <fullName evidence="2">Uncharacterized protein</fullName>
    </submittedName>
</protein>